<dbReference type="AlphaFoldDB" id="A0A495NY60"/>
<dbReference type="Pfam" id="PF08818">
    <property type="entry name" value="DUF1801"/>
    <property type="match status" value="1"/>
</dbReference>
<accession>A0A495NY60</accession>
<dbReference type="Pfam" id="PF13376">
    <property type="entry name" value="OmdA"/>
    <property type="match status" value="1"/>
</dbReference>
<evidence type="ECO:0000313" key="2">
    <source>
        <dbReference type="EMBL" id="RKS43354.1"/>
    </source>
</evidence>
<comment type="caution">
    <text evidence="2">The sequence shown here is derived from an EMBL/GenBank/DDBJ whole genome shotgun (WGS) entry which is preliminary data.</text>
</comment>
<dbReference type="RefSeq" id="WP_183075520.1">
    <property type="nucleotide sequence ID" value="NZ_RBLG01000005.1"/>
</dbReference>
<gene>
    <name evidence="2" type="ORF">BC962_2909</name>
</gene>
<evidence type="ECO:0000259" key="1">
    <source>
        <dbReference type="Pfam" id="PF08818"/>
    </source>
</evidence>
<dbReference type="PIRSF" id="PIRSF021308">
    <property type="entry name" value="UCP021308"/>
    <property type="match status" value="1"/>
</dbReference>
<feature type="domain" description="YdhG-like" evidence="1">
    <location>
        <begin position="17"/>
        <end position="113"/>
    </location>
</feature>
<dbReference type="Proteomes" id="UP000276282">
    <property type="component" value="Unassembled WGS sequence"/>
</dbReference>
<evidence type="ECO:0000313" key="3">
    <source>
        <dbReference type="Proteomes" id="UP000276282"/>
    </source>
</evidence>
<keyword evidence="3" id="KW-1185">Reference proteome</keyword>
<dbReference type="Gene3D" id="3.90.1150.200">
    <property type="match status" value="1"/>
</dbReference>
<organism evidence="2 3">
    <name type="scientific">Gillisia mitskevichiae</name>
    <dbReference type="NCBI Taxonomy" id="270921"/>
    <lineage>
        <taxon>Bacteria</taxon>
        <taxon>Pseudomonadati</taxon>
        <taxon>Bacteroidota</taxon>
        <taxon>Flavobacteriia</taxon>
        <taxon>Flavobacteriales</taxon>
        <taxon>Flavobacteriaceae</taxon>
        <taxon>Gillisia</taxon>
    </lineage>
</organism>
<dbReference type="InterPro" id="IPR014922">
    <property type="entry name" value="YdhG-like"/>
</dbReference>
<name>A0A495NY60_9FLAO</name>
<dbReference type="InterPro" id="IPR016786">
    <property type="entry name" value="YdeI_bac"/>
</dbReference>
<dbReference type="EMBL" id="RBLG01000005">
    <property type="protein sequence ID" value="RKS43354.1"/>
    <property type="molecule type" value="Genomic_DNA"/>
</dbReference>
<proteinExistence type="predicted"/>
<protein>
    <submittedName>
        <fullName evidence="2">Uncharacterized protein YdeI (YjbR/CyaY-like superfamily)</fullName>
    </submittedName>
</protein>
<sequence length="197" mass="22611">MAKVENVDQYINKHFKWKDNLLLLREMLLSYNLSETIKWGSPVYMKDGKNLIGIAAFKNHYGLWFFQGALLQKNTKLLVNAQEGKTQAMRQIKLVETSVLDLNVLSKYIEETIALHDQGETVKLVSPKKVEIPVQLKLELDTNSDLNKAFSILSPGKQKEYSLYIVEAKREATKQSRIKKIIPMIIEGIGLNDKYKN</sequence>
<reference evidence="2 3" key="1">
    <citation type="submission" date="2018-10" db="EMBL/GenBank/DDBJ databases">
        <title>Genomic Encyclopedia of Archaeal and Bacterial Type Strains, Phase II (KMG-II): from individual species to whole genera.</title>
        <authorList>
            <person name="Goeker M."/>
        </authorList>
    </citation>
    <scope>NUCLEOTIDE SEQUENCE [LARGE SCALE GENOMIC DNA]</scope>
    <source>
        <strain evidence="2 3">DSM 19839</strain>
    </source>
</reference>
<dbReference type="SUPFAM" id="SSF159888">
    <property type="entry name" value="YdhG-like"/>
    <property type="match status" value="1"/>
</dbReference>